<comment type="caution">
    <text evidence="2">The sequence shown here is derived from an EMBL/GenBank/DDBJ whole genome shotgun (WGS) entry which is preliminary data.</text>
</comment>
<organism evidence="2 3">
    <name type="scientific">Pseudanabaena galeata UHCC 0370</name>
    <dbReference type="NCBI Taxonomy" id="3110310"/>
    <lineage>
        <taxon>Bacteria</taxon>
        <taxon>Bacillati</taxon>
        <taxon>Cyanobacteriota</taxon>
        <taxon>Cyanophyceae</taxon>
        <taxon>Pseudanabaenales</taxon>
        <taxon>Pseudanabaenaceae</taxon>
        <taxon>Pseudanabaena</taxon>
    </lineage>
</organism>
<keyword evidence="2" id="KW-0808">Transferase</keyword>
<sequence length="145" mass="15936">MKTAIVSVDQSTVGLAKAQKLAQEKQVAITTIHADLADFAIAPQAWDGIVSIFCHLPSELRIKVYRQAVQGLKPNGVFVLESFAPEQLQYDTGGPKNLDMLPSLSTLQQELADLQWEIARGVERDLNEGRFHDGKAAVIQILGRK</sequence>
<proteinExistence type="predicted"/>
<dbReference type="GO" id="GO:0032259">
    <property type="term" value="P:methylation"/>
    <property type="evidence" value="ECO:0007669"/>
    <property type="project" value="UniProtKB-KW"/>
</dbReference>
<name>A0ABU5TIC8_9CYAN</name>
<protein>
    <submittedName>
        <fullName evidence="2">Class I SAM-dependent methyltransferase</fullName>
        <ecNumber evidence="2">2.1.-.-</ecNumber>
    </submittedName>
</protein>
<dbReference type="RefSeq" id="WP_323261492.1">
    <property type="nucleotide sequence ID" value="NZ_JAYGIE010000043.1"/>
</dbReference>
<accession>A0ABU5TIC8</accession>
<dbReference type="InterPro" id="IPR029063">
    <property type="entry name" value="SAM-dependent_MTases_sf"/>
</dbReference>
<dbReference type="EC" id="2.1.-.-" evidence="2"/>
<evidence type="ECO:0000313" key="3">
    <source>
        <dbReference type="Proteomes" id="UP001301388"/>
    </source>
</evidence>
<dbReference type="InterPro" id="IPR041698">
    <property type="entry name" value="Methyltransf_25"/>
</dbReference>
<evidence type="ECO:0000259" key="1">
    <source>
        <dbReference type="Pfam" id="PF13649"/>
    </source>
</evidence>
<dbReference type="GO" id="GO:0008168">
    <property type="term" value="F:methyltransferase activity"/>
    <property type="evidence" value="ECO:0007669"/>
    <property type="project" value="UniProtKB-KW"/>
</dbReference>
<dbReference type="CDD" id="cd02440">
    <property type="entry name" value="AdoMet_MTases"/>
    <property type="match status" value="1"/>
</dbReference>
<dbReference type="Pfam" id="PF13649">
    <property type="entry name" value="Methyltransf_25"/>
    <property type="match status" value="1"/>
</dbReference>
<dbReference type="EMBL" id="JAYGIE010000043">
    <property type="protein sequence ID" value="MEA5477889.1"/>
    <property type="molecule type" value="Genomic_DNA"/>
</dbReference>
<reference evidence="2 3" key="1">
    <citation type="submission" date="2023-12" db="EMBL/GenBank/DDBJ databases">
        <title>Baltic Sea Cyanobacteria.</title>
        <authorList>
            <person name="Delbaje E."/>
            <person name="Fewer D.P."/>
            <person name="Shishido T.K."/>
        </authorList>
    </citation>
    <scope>NUCLEOTIDE SEQUENCE [LARGE SCALE GENOMIC DNA]</scope>
    <source>
        <strain evidence="2 3">UHCC 0370</strain>
    </source>
</reference>
<dbReference type="SUPFAM" id="SSF53335">
    <property type="entry name" value="S-adenosyl-L-methionine-dependent methyltransferases"/>
    <property type="match status" value="1"/>
</dbReference>
<gene>
    <name evidence="2" type="ORF">VB774_09685</name>
</gene>
<feature type="domain" description="Methyltransferase" evidence="1">
    <location>
        <begin position="4"/>
        <end position="76"/>
    </location>
</feature>
<evidence type="ECO:0000313" key="2">
    <source>
        <dbReference type="EMBL" id="MEA5477889.1"/>
    </source>
</evidence>
<keyword evidence="3" id="KW-1185">Reference proteome</keyword>
<dbReference type="Gene3D" id="3.40.50.150">
    <property type="entry name" value="Vaccinia Virus protein VP39"/>
    <property type="match status" value="1"/>
</dbReference>
<keyword evidence="2" id="KW-0489">Methyltransferase</keyword>
<dbReference type="Proteomes" id="UP001301388">
    <property type="component" value="Unassembled WGS sequence"/>
</dbReference>